<evidence type="ECO:0000313" key="4">
    <source>
        <dbReference type="Proteomes" id="UP000516230"/>
    </source>
</evidence>
<proteinExistence type="predicted"/>
<evidence type="ECO:0000256" key="1">
    <source>
        <dbReference type="SAM" id="MobiDB-lite"/>
    </source>
</evidence>
<name>A0A7H0HTP1_9ACTN</name>
<feature type="domain" description="CHAT" evidence="2">
    <location>
        <begin position="660"/>
        <end position="944"/>
    </location>
</feature>
<dbReference type="Pfam" id="PF12770">
    <property type="entry name" value="CHAT"/>
    <property type="match status" value="1"/>
</dbReference>
<feature type="region of interest" description="Disordered" evidence="1">
    <location>
        <begin position="519"/>
        <end position="546"/>
    </location>
</feature>
<feature type="compositionally biased region" description="Low complexity" evidence="1">
    <location>
        <begin position="530"/>
        <end position="540"/>
    </location>
</feature>
<accession>A0A7H0HTP1</accession>
<evidence type="ECO:0000259" key="2">
    <source>
        <dbReference type="Pfam" id="PF12770"/>
    </source>
</evidence>
<dbReference type="InterPro" id="IPR024983">
    <property type="entry name" value="CHAT_dom"/>
</dbReference>
<dbReference type="AlphaFoldDB" id="A0A7H0HTP1"/>
<keyword evidence="4" id="KW-1185">Reference proteome</keyword>
<dbReference type="Proteomes" id="UP000516230">
    <property type="component" value="Chromosome"/>
</dbReference>
<sequence length="945" mass="100288">MDRGGGGVGVGEKRYKLRVLYRAVGRAVRQGVSSPADEARIASVIMDGLGVSTADEAWDRLVGDFRAGRRGTRRSALRAARVLRMYPYLAYAGLLSDEAARVELLREALDHGPDDPAYRAWVVLLSAARGMRIETGDPAALEAELALLDRVRESIPTDSEHRQNVDLAAAFIRGQLAALGGSDEYDAVQEELAMLQERVAGDPWKRDVLNGVLAMRELAAAFRRSDEAALGRQWAALGAVLEREPPAPVLVLRFEAAREWAWYARQMLRDEQGAPLLPGGDHPTRTAASVRRLAQDLPPYTRSAVLCETGAARFMRALVADDPACALEAVSLLGEGVGSVARDDSRWVSFAFQLALAQRHVAEQNITSGVPRPGHGDEAIALLTRTVDTSGGPAHPMWSEVCFALADALRARGNAASPGGSARADFEEARRLGLEAVDGILRNVLLQSGTDHAAQSAQLVGPQALDVAGWCLADGAHHEAVRSLDAGRGLTLHAATVRTSVPAMLDTFGMADLANEWRRAEPSVPPPPGRSALAAAAAGPSGPPSRLRRRVLEVLDGSPYRERLLDVPSPHRMGGALRAMGRTALVYLLPGGQGRPGTALVVTAGGRVQPVPLPALYAAAPRFEAYRDAARIAGGPPTNGSQVPGPAASGRYRQELDRLCGWAGSEVMAPLLDAVTRPGEREPSLVLVPMGELGAVPWHAARLPSGRYVCQEAEISYTPSARLLCEVAGRRSTGVRRAVVVGDPTGNLYHAGVEARAIHGEFYPEGTLLGTATATPANVAARVARQGGGVLHLACHGNVAQGGRHSSYLELSGGHLPAEELTEGASRFRDLDLVVLAACRSNVSGHGWDEAYSLSTAFLVAGARSVVGSLWPVPDDATSLLMYMTHHYLNAEGLTPGSALRRAQLWMLDAGRQAPPGMPADMGARVGRIDGSDLVGWAGFTHLGW</sequence>
<organism evidence="3 4">
    <name type="scientific">Streptomyces genisteinicus</name>
    <dbReference type="NCBI Taxonomy" id="2768068"/>
    <lineage>
        <taxon>Bacteria</taxon>
        <taxon>Bacillati</taxon>
        <taxon>Actinomycetota</taxon>
        <taxon>Actinomycetes</taxon>
        <taxon>Kitasatosporales</taxon>
        <taxon>Streptomycetaceae</taxon>
        <taxon>Streptomyces</taxon>
    </lineage>
</organism>
<gene>
    <name evidence="3" type="ORF">IAG43_13870</name>
</gene>
<evidence type="ECO:0000313" key="3">
    <source>
        <dbReference type="EMBL" id="QNP63907.1"/>
    </source>
</evidence>
<dbReference type="EMBL" id="CP060825">
    <property type="protein sequence ID" value="QNP63907.1"/>
    <property type="molecule type" value="Genomic_DNA"/>
</dbReference>
<reference evidence="3 4" key="1">
    <citation type="submission" date="2020-08" db="EMBL/GenBank/DDBJ databases">
        <title>A novel species.</title>
        <authorList>
            <person name="Gao J."/>
        </authorList>
    </citation>
    <scope>NUCLEOTIDE SEQUENCE [LARGE SCALE GENOMIC DNA]</scope>
    <source>
        <strain evidence="3 4">CRPJ-33</strain>
    </source>
</reference>
<protein>
    <submittedName>
        <fullName evidence="3">CHAT domain-containing protein</fullName>
    </submittedName>
</protein>
<dbReference type="KEGG" id="sgj:IAG43_13870"/>